<organism evidence="2">
    <name type="scientific">bioreactor metagenome</name>
    <dbReference type="NCBI Taxonomy" id="1076179"/>
    <lineage>
        <taxon>unclassified sequences</taxon>
        <taxon>metagenomes</taxon>
        <taxon>ecological metagenomes</taxon>
    </lineage>
</organism>
<proteinExistence type="predicted"/>
<reference evidence="2" key="1">
    <citation type="submission" date="2019-08" db="EMBL/GenBank/DDBJ databases">
        <authorList>
            <person name="Kucharzyk K."/>
            <person name="Murdoch R.W."/>
            <person name="Higgins S."/>
            <person name="Loffler F."/>
        </authorList>
    </citation>
    <scope>NUCLEOTIDE SEQUENCE</scope>
</reference>
<protein>
    <submittedName>
        <fullName evidence="2">Uncharacterized protein</fullName>
    </submittedName>
</protein>
<name>A0A644Z6U5_9ZZZZ</name>
<evidence type="ECO:0000256" key="1">
    <source>
        <dbReference type="SAM" id="MobiDB-lite"/>
    </source>
</evidence>
<evidence type="ECO:0000313" key="2">
    <source>
        <dbReference type="EMBL" id="MPM33814.1"/>
    </source>
</evidence>
<accession>A0A644Z6U5</accession>
<dbReference type="EMBL" id="VSSQ01006771">
    <property type="protein sequence ID" value="MPM33814.1"/>
    <property type="molecule type" value="Genomic_DNA"/>
</dbReference>
<sequence length="183" mass="20094">MLVQVRRDAGPGRLALVHPEVESLRVAHRTDHRHRRPGQLSDLDDLGRGQVGVVGHVPVRADQQMAGVVRVEIEQHVRHRAAVHDQPVLVTGPRGRAERAGVPRRRPRMLVPADVRLPMGDPQAVEHVGVAGQRRGLDGDRSPLLPHTVGLHRDQTWTFRAIASTISSIASSIGTPFFCSPSR</sequence>
<feature type="region of interest" description="Disordered" evidence="1">
    <location>
        <begin position="27"/>
        <end position="47"/>
    </location>
</feature>
<gene>
    <name evidence="2" type="ORF">SDC9_80395</name>
</gene>
<comment type="caution">
    <text evidence="2">The sequence shown here is derived from an EMBL/GenBank/DDBJ whole genome shotgun (WGS) entry which is preliminary data.</text>
</comment>
<dbReference type="AlphaFoldDB" id="A0A644Z6U5"/>